<evidence type="ECO:0000259" key="1">
    <source>
        <dbReference type="PROSITE" id="PS50404"/>
    </source>
</evidence>
<dbReference type="SFLD" id="SFLDG00358">
    <property type="entry name" value="Main_(cytGST)"/>
    <property type="match status" value="1"/>
</dbReference>
<dbReference type="InterPro" id="IPR050983">
    <property type="entry name" value="GST_Omega/HSP26"/>
</dbReference>
<dbReference type="InterPro" id="IPR036282">
    <property type="entry name" value="Glutathione-S-Trfase_C_sf"/>
</dbReference>
<dbReference type="Gene3D" id="3.40.30.10">
    <property type="entry name" value="Glutaredoxin"/>
    <property type="match status" value="1"/>
</dbReference>
<dbReference type="Pfam" id="PF13417">
    <property type="entry name" value="GST_N_3"/>
    <property type="match status" value="1"/>
</dbReference>
<dbReference type="EMBL" id="CP060790">
    <property type="protein sequence ID" value="QNP60196.1"/>
    <property type="molecule type" value="Genomic_DNA"/>
</dbReference>
<keyword evidence="3" id="KW-0808">Transferase</keyword>
<reference evidence="3 4" key="1">
    <citation type="submission" date="2020-08" db="EMBL/GenBank/DDBJ databases">
        <title>Genome sequence of Acidovorax monticola KACC 19171T.</title>
        <authorList>
            <person name="Hyun D.-W."/>
            <person name="Bae J.-W."/>
        </authorList>
    </citation>
    <scope>NUCLEOTIDE SEQUENCE [LARGE SCALE GENOMIC DNA]</scope>
    <source>
        <strain evidence="3 4">KACC 19171</strain>
    </source>
</reference>
<feature type="domain" description="GST N-terminal" evidence="1">
    <location>
        <begin position="1"/>
        <end position="81"/>
    </location>
</feature>
<dbReference type="InterPro" id="IPR004045">
    <property type="entry name" value="Glutathione_S-Trfase_N"/>
</dbReference>
<accession>A0A7H0HI30</accession>
<feature type="domain" description="GST C-terminal" evidence="2">
    <location>
        <begin position="87"/>
        <end position="213"/>
    </location>
</feature>
<dbReference type="AlphaFoldDB" id="A0A7H0HI30"/>
<keyword evidence="4" id="KW-1185">Reference proteome</keyword>
<evidence type="ECO:0000313" key="3">
    <source>
        <dbReference type="EMBL" id="QNP60196.1"/>
    </source>
</evidence>
<dbReference type="InterPro" id="IPR040079">
    <property type="entry name" value="Glutathione_S-Trfase"/>
</dbReference>
<dbReference type="PROSITE" id="PS50404">
    <property type="entry name" value="GST_NTER"/>
    <property type="match status" value="1"/>
</dbReference>
<dbReference type="CDD" id="cd00570">
    <property type="entry name" value="GST_N_family"/>
    <property type="match status" value="1"/>
</dbReference>
<dbReference type="CDD" id="cd00299">
    <property type="entry name" value="GST_C_family"/>
    <property type="match status" value="1"/>
</dbReference>
<dbReference type="PANTHER" id="PTHR43968:SF6">
    <property type="entry name" value="GLUTATHIONE S-TRANSFERASE OMEGA"/>
    <property type="match status" value="1"/>
</dbReference>
<dbReference type="PROSITE" id="PS50405">
    <property type="entry name" value="GST_CTER"/>
    <property type="match status" value="1"/>
</dbReference>
<dbReference type="InterPro" id="IPR010987">
    <property type="entry name" value="Glutathione-S-Trfase_C-like"/>
</dbReference>
<dbReference type="Gene3D" id="1.20.1050.10">
    <property type="match status" value="1"/>
</dbReference>
<dbReference type="GO" id="GO:0016740">
    <property type="term" value="F:transferase activity"/>
    <property type="evidence" value="ECO:0007669"/>
    <property type="project" value="UniProtKB-KW"/>
</dbReference>
<dbReference type="SUPFAM" id="SSF47616">
    <property type="entry name" value="GST C-terminal domain-like"/>
    <property type="match status" value="1"/>
</dbReference>
<dbReference type="KEGG" id="amon:H9L24_04680"/>
<dbReference type="SUPFAM" id="SSF52833">
    <property type="entry name" value="Thioredoxin-like"/>
    <property type="match status" value="1"/>
</dbReference>
<evidence type="ECO:0000259" key="2">
    <source>
        <dbReference type="PROSITE" id="PS50405"/>
    </source>
</evidence>
<organism evidence="3 4">
    <name type="scientific">Paenacidovorax monticola</name>
    <dbReference type="NCBI Taxonomy" id="1926868"/>
    <lineage>
        <taxon>Bacteria</taxon>
        <taxon>Pseudomonadati</taxon>
        <taxon>Pseudomonadota</taxon>
        <taxon>Betaproteobacteria</taxon>
        <taxon>Burkholderiales</taxon>
        <taxon>Comamonadaceae</taxon>
        <taxon>Paenacidovorax</taxon>
    </lineage>
</organism>
<dbReference type="SFLD" id="SFLDS00019">
    <property type="entry name" value="Glutathione_Transferase_(cytos"/>
    <property type="match status" value="1"/>
</dbReference>
<dbReference type="GO" id="GO:0005737">
    <property type="term" value="C:cytoplasm"/>
    <property type="evidence" value="ECO:0007669"/>
    <property type="project" value="TreeGrafter"/>
</dbReference>
<sequence length="225" mass="25511">MALTLHYHPLSSYCWKVLIALYENGTPFEARLVNLGDPAERAAYAELWPTAKIPLLVDGGRVLPETSLQIEYVDRLHPGRQKLLPEDFEAQLNVRLWDRLFDNYVMRPMQGYVAQWLRPEAQRDAAALASTVEDLGMAYDLIESRMGDGPWAAGPGFTMADCAAAPALFYAAIVRPFPPGHARLHAYFERLLERPSVWRCIVEARPVFQYYPLRHALPARFLADA</sequence>
<evidence type="ECO:0000313" key="4">
    <source>
        <dbReference type="Proteomes" id="UP000516057"/>
    </source>
</evidence>
<dbReference type="PANTHER" id="PTHR43968">
    <property type="match status" value="1"/>
</dbReference>
<dbReference type="RefSeq" id="WP_187737177.1">
    <property type="nucleotide sequence ID" value="NZ_CP060790.1"/>
</dbReference>
<proteinExistence type="predicted"/>
<gene>
    <name evidence="3" type="ORF">H9L24_04680</name>
</gene>
<name>A0A7H0HI30_9BURK</name>
<dbReference type="Proteomes" id="UP000516057">
    <property type="component" value="Chromosome"/>
</dbReference>
<protein>
    <submittedName>
        <fullName evidence="3">Glutathione S-transferase family protein</fullName>
    </submittedName>
</protein>
<dbReference type="InterPro" id="IPR036249">
    <property type="entry name" value="Thioredoxin-like_sf"/>
</dbReference>
<dbReference type="Pfam" id="PF13410">
    <property type="entry name" value="GST_C_2"/>
    <property type="match status" value="1"/>
</dbReference>